<dbReference type="Proteomes" id="UP000885392">
    <property type="component" value="Unassembled WGS sequence"/>
</dbReference>
<protein>
    <submittedName>
        <fullName evidence="1">Uncharacterized protein</fullName>
    </submittedName>
</protein>
<sequence length="288" mass="31461">MKNTYPYYQEIRAKIEDAAKEDVDKSEIFWAIADSGTALIDTLTDIPIFNATTTIVQELYRLINDHPVMPVPNPWFVWNQHDDNTSPETIKYLQKRGYVSAASSAIAIAGAGGALVTCIDLGVVGQGGAACASTMKHLAGFRDIAAKYKESATIQSWLDVLITMKNLKLAVRGGQVSVAVLSAVPVLSTALSIIGSSLSSAAKLGINLKYSNVCRYTAMDLHWRAMQETILLETFSRGKDDSGPARTILFELFERKGLTGFVWGKHHVDQLIKEPAGWMAIADKLLII</sequence>
<gene>
    <name evidence="1" type="ORF">EAK82_17000</name>
</gene>
<comment type="caution">
    <text evidence="1">The sequence shown here is derived from an EMBL/GenBank/DDBJ whole genome shotgun (WGS) entry which is preliminary data.</text>
</comment>
<name>A0A3R0XCR8_SALER</name>
<evidence type="ECO:0000313" key="1">
    <source>
        <dbReference type="EMBL" id="MLW01878.1"/>
    </source>
</evidence>
<accession>A0A3R0XCR8</accession>
<dbReference type="AlphaFoldDB" id="A0A3R0XCR8"/>
<dbReference type="EMBL" id="RVIJ01000017">
    <property type="protein sequence ID" value="MLW01878.1"/>
    <property type="molecule type" value="Genomic_DNA"/>
</dbReference>
<proteinExistence type="predicted"/>
<organism evidence="1">
    <name type="scientific">Salmonella enterica</name>
    <name type="common">Salmonella choleraesuis</name>
    <dbReference type="NCBI Taxonomy" id="28901"/>
    <lineage>
        <taxon>Bacteria</taxon>
        <taxon>Pseudomonadati</taxon>
        <taxon>Pseudomonadota</taxon>
        <taxon>Gammaproteobacteria</taxon>
        <taxon>Enterobacterales</taxon>
        <taxon>Enterobacteriaceae</taxon>
        <taxon>Salmonella</taxon>
    </lineage>
</organism>
<reference evidence="1" key="1">
    <citation type="submission" date="2018-10" db="EMBL/GenBank/DDBJ databases">
        <authorList>
            <consortium name="PulseNet: The National Subtyping Network for Foodborne Disease Surveillance"/>
            <person name="Tarr C.L."/>
            <person name="Trees E."/>
            <person name="Katz L.S."/>
            <person name="Carleton-Romer H.A."/>
            <person name="Stroika S."/>
            <person name="Kucerova Z."/>
            <person name="Roache K.F."/>
            <person name="Sabol A.L."/>
            <person name="Besser J."/>
            <person name="Gerner-Smidt P."/>
        </authorList>
    </citation>
    <scope>NUCLEOTIDE SEQUENCE [LARGE SCALE GENOMIC DNA]</scope>
    <source>
        <strain evidence="1">PNUSAS038541</strain>
    </source>
</reference>